<dbReference type="EMBL" id="MU274916">
    <property type="protein sequence ID" value="KAI0087742.1"/>
    <property type="molecule type" value="Genomic_DNA"/>
</dbReference>
<evidence type="ECO:0000313" key="1">
    <source>
        <dbReference type="EMBL" id="KAI0087742.1"/>
    </source>
</evidence>
<name>A0ACB8U073_9APHY</name>
<reference evidence="1" key="1">
    <citation type="journal article" date="2021" name="Environ. Microbiol.">
        <title>Gene family expansions and transcriptome signatures uncover fungal adaptations to wood decay.</title>
        <authorList>
            <person name="Hage H."/>
            <person name="Miyauchi S."/>
            <person name="Viragh M."/>
            <person name="Drula E."/>
            <person name="Min B."/>
            <person name="Chaduli D."/>
            <person name="Navarro D."/>
            <person name="Favel A."/>
            <person name="Norest M."/>
            <person name="Lesage-Meessen L."/>
            <person name="Balint B."/>
            <person name="Merenyi Z."/>
            <person name="de Eugenio L."/>
            <person name="Morin E."/>
            <person name="Martinez A.T."/>
            <person name="Baldrian P."/>
            <person name="Stursova M."/>
            <person name="Martinez M.J."/>
            <person name="Novotny C."/>
            <person name="Magnuson J.K."/>
            <person name="Spatafora J.W."/>
            <person name="Maurice S."/>
            <person name="Pangilinan J."/>
            <person name="Andreopoulos W."/>
            <person name="LaButti K."/>
            <person name="Hundley H."/>
            <person name="Na H."/>
            <person name="Kuo A."/>
            <person name="Barry K."/>
            <person name="Lipzen A."/>
            <person name="Henrissat B."/>
            <person name="Riley R."/>
            <person name="Ahrendt S."/>
            <person name="Nagy L.G."/>
            <person name="Grigoriev I.V."/>
            <person name="Martin F."/>
            <person name="Rosso M.N."/>
        </authorList>
    </citation>
    <scope>NUCLEOTIDE SEQUENCE</scope>
    <source>
        <strain evidence="1">CBS 384.51</strain>
    </source>
</reference>
<gene>
    <name evidence="1" type="ORF">BDY19DRAFT_1049076</name>
</gene>
<proteinExistence type="predicted"/>
<evidence type="ECO:0000313" key="2">
    <source>
        <dbReference type="Proteomes" id="UP001055072"/>
    </source>
</evidence>
<comment type="caution">
    <text evidence="1">The sequence shown here is derived from an EMBL/GenBank/DDBJ whole genome shotgun (WGS) entry which is preliminary data.</text>
</comment>
<keyword evidence="2" id="KW-1185">Reference proteome</keyword>
<dbReference type="Proteomes" id="UP001055072">
    <property type="component" value="Unassembled WGS sequence"/>
</dbReference>
<organism evidence="1 2">
    <name type="scientific">Irpex rosettiformis</name>
    <dbReference type="NCBI Taxonomy" id="378272"/>
    <lineage>
        <taxon>Eukaryota</taxon>
        <taxon>Fungi</taxon>
        <taxon>Dikarya</taxon>
        <taxon>Basidiomycota</taxon>
        <taxon>Agaricomycotina</taxon>
        <taxon>Agaricomycetes</taxon>
        <taxon>Polyporales</taxon>
        <taxon>Irpicaceae</taxon>
        <taxon>Irpex</taxon>
    </lineage>
</organism>
<accession>A0ACB8U073</accession>
<sequence>MQGHGGELGREREMGRVQTQTAVGGRTMPLARTFPIWVHLLCFVVVAFDGDSQIQVSTFQMRTRIQSSLPVKSGSTRLDPNQLSSIMSTVVYRNRLGAASSLDVRPNSFSLRPPLPTRVRLTDSNSVDDLDDFSFGLPYSSCIGLRIRLVALDAGGAWIVSLNQNENLPHICTNGMYTASRSQTKAGLSTYIGATPGGLICGGEKFDILASAIPHPLCSCGVCCSRHQNSVDNINGRYCHSTYVFGTQYTVTDSHWRVEFVAVSVTTTPGSCEEELADPTVLPSSHPYSHATPLSAPVHARSDNFTDGRHGTTQELKKTSLYCGGG</sequence>
<protein>
    <submittedName>
        <fullName evidence="1">Uncharacterized protein</fullName>
    </submittedName>
</protein>